<dbReference type="Pfam" id="PF09749">
    <property type="entry name" value="HVSL"/>
    <property type="match status" value="1"/>
</dbReference>
<proteinExistence type="inferred from homology"/>
<dbReference type="PANTHER" id="PTHR13522:SF3">
    <property type="entry name" value="U6 SNRNA PHOSPHODIESTERASE 1"/>
    <property type="match status" value="1"/>
</dbReference>
<keyword evidence="2 5" id="KW-0378">Hydrolase</keyword>
<dbReference type="GO" id="GO:0005634">
    <property type="term" value="C:nucleus"/>
    <property type="evidence" value="ECO:0007669"/>
    <property type="project" value="UniProtKB-SubCell"/>
</dbReference>
<protein>
    <recommendedName>
        <fullName evidence="5">U6 snRNA phosphodiesterase</fullName>
        <ecNumber evidence="5">3.1.4.-</ecNumber>
    </recommendedName>
</protein>
<evidence type="ECO:0000256" key="5">
    <source>
        <dbReference type="HAMAP-Rule" id="MF_03040"/>
    </source>
</evidence>
<feature type="active site" description="Proton donor/acceptor" evidence="5">
    <location>
        <position position="263"/>
    </location>
</feature>
<dbReference type="HAMAP" id="MF_03040">
    <property type="entry name" value="USB1"/>
    <property type="match status" value="1"/>
</dbReference>
<dbReference type="VEuPathDB" id="FungiDB:AAP_03135"/>
<evidence type="ECO:0000256" key="4">
    <source>
        <dbReference type="ARBA" id="ARBA00023242"/>
    </source>
</evidence>
<keyword evidence="1 5" id="KW-0540">Nuclease</keyword>
<dbReference type="GO" id="GO:0016829">
    <property type="term" value="F:lyase activity"/>
    <property type="evidence" value="ECO:0007669"/>
    <property type="project" value="UniProtKB-KW"/>
</dbReference>
<sequence length="326" mass="36539">MPLVSYSDSESDSVENTSVPHKRAHNGPDIAGKKKQKKPSLDLPPLPAEFRNLYATNVRVSTHDDPSLHGGRKRVIPHTPGHWPSHLQLEWYPKSDEIESLEFLIRKAAAATNAGSQANDSAVKIHSLLHNDLGVQLPLHISLSRTLALTAANKDRFAATLERLVLKCGIKPFTLSANSVSWESNFERTRWFLVLGIEKPHNDELNRLLHLSNTAAREYYQPLLYENEKAEDKSLTVTQLSSHAKRKHAAESLMIKDHTEKFHISIAWTLQKPCDSGKERLSTVDISCIKDIRVPFECMKARIGNNVITLPFLTNDTVRESGIGLV</sequence>
<evidence type="ECO:0000313" key="8">
    <source>
        <dbReference type="Proteomes" id="UP000242877"/>
    </source>
</evidence>
<dbReference type="Proteomes" id="UP000242877">
    <property type="component" value="Unassembled WGS sequence"/>
</dbReference>
<dbReference type="InterPro" id="IPR027521">
    <property type="entry name" value="Usb1"/>
</dbReference>
<keyword evidence="4 5" id="KW-0539">Nucleus</keyword>
<evidence type="ECO:0000256" key="2">
    <source>
        <dbReference type="ARBA" id="ARBA00022801"/>
    </source>
</evidence>
<dbReference type="AlphaFoldDB" id="A0A167YYE3"/>
<evidence type="ECO:0000256" key="3">
    <source>
        <dbReference type="ARBA" id="ARBA00023239"/>
    </source>
</evidence>
<dbReference type="EC" id="3.1.4.-" evidence="5"/>
<comment type="similarity">
    <text evidence="5">Belongs to the 2H phosphoesterase superfamily. USB1 family.</text>
</comment>
<dbReference type="GO" id="GO:1990838">
    <property type="term" value="F:poly(U)-specific exoribonuclease activity, producing 3' uridine cyclic phosphate ends"/>
    <property type="evidence" value="ECO:0007669"/>
    <property type="project" value="UniProtKB-UniRule"/>
</dbReference>
<keyword evidence="3" id="KW-0456">Lyase</keyword>
<dbReference type="GO" id="GO:0034477">
    <property type="term" value="P:U6 snRNA 3'-end processing"/>
    <property type="evidence" value="ECO:0007669"/>
    <property type="project" value="UniProtKB-UniRule"/>
</dbReference>
<dbReference type="OrthoDB" id="49151at2759"/>
<reference evidence="7 8" key="1">
    <citation type="journal article" date="2016" name="Genome Biol. Evol.">
        <title>Divergent and convergent evolution of fungal pathogenicity.</title>
        <authorList>
            <person name="Shang Y."/>
            <person name="Xiao G."/>
            <person name="Zheng P."/>
            <person name="Cen K."/>
            <person name="Zhan S."/>
            <person name="Wang C."/>
        </authorList>
    </citation>
    <scope>NUCLEOTIDE SEQUENCE [LARGE SCALE GENOMIC DNA]</scope>
    <source>
        <strain evidence="7 8">ARSEF 7405</strain>
    </source>
</reference>
<evidence type="ECO:0000313" key="7">
    <source>
        <dbReference type="EMBL" id="KZZ91916.1"/>
    </source>
</evidence>
<keyword evidence="8" id="KW-1185">Reference proteome</keyword>
<comment type="caution">
    <text evidence="7">The sequence shown here is derived from an EMBL/GenBank/DDBJ whole genome shotgun (WGS) entry which is preliminary data.</text>
</comment>
<evidence type="ECO:0000256" key="6">
    <source>
        <dbReference type="SAM" id="MobiDB-lite"/>
    </source>
</evidence>
<name>A0A167YYE3_9EURO</name>
<comment type="function">
    <text evidence="5">Phosphodiesterase responsible for the U6 snRNA 3' end processing. Acts as an exoribonuclease (RNase) responsible for trimming the poly(U) tract of the last nucleotides in the pre-U6 snRNA molecule, leading to the formation of mature U6 snRNA.</text>
</comment>
<accession>A0A167YYE3</accession>
<dbReference type="Gene3D" id="3.90.1140.10">
    <property type="entry name" value="Cyclic phosphodiesterase"/>
    <property type="match status" value="1"/>
</dbReference>
<dbReference type="PANTHER" id="PTHR13522">
    <property type="entry name" value="U6 SNRNA PHOSPHODIESTERASE 1"/>
    <property type="match status" value="1"/>
</dbReference>
<comment type="subcellular location">
    <subcellularLocation>
        <location evidence="5">Nucleus</location>
    </subcellularLocation>
</comment>
<evidence type="ECO:0000256" key="1">
    <source>
        <dbReference type="ARBA" id="ARBA00022722"/>
    </source>
</evidence>
<organism evidence="7 8">
    <name type="scientific">Ascosphaera apis ARSEF 7405</name>
    <dbReference type="NCBI Taxonomy" id="392613"/>
    <lineage>
        <taxon>Eukaryota</taxon>
        <taxon>Fungi</taxon>
        <taxon>Dikarya</taxon>
        <taxon>Ascomycota</taxon>
        <taxon>Pezizomycotina</taxon>
        <taxon>Eurotiomycetes</taxon>
        <taxon>Eurotiomycetidae</taxon>
        <taxon>Onygenales</taxon>
        <taxon>Ascosphaeraceae</taxon>
        <taxon>Ascosphaera</taxon>
    </lineage>
</organism>
<feature type="region of interest" description="Disordered" evidence="6">
    <location>
        <begin position="1"/>
        <end position="45"/>
    </location>
</feature>
<feature type="active site" description="Proton donor/acceptor" evidence="5">
    <location>
        <position position="140"/>
    </location>
</feature>
<dbReference type="EMBL" id="AZGZ01000012">
    <property type="protein sequence ID" value="KZZ91916.1"/>
    <property type="molecule type" value="Genomic_DNA"/>
</dbReference>
<gene>
    <name evidence="5" type="primary">USB1</name>
    <name evidence="7" type="ORF">AAP_03135</name>
</gene>